<accession>W8ZB28</accession>
<reference evidence="1" key="2">
    <citation type="submission" date="2014-01" db="EMBL/GenBank/DDBJ databases">
        <authorList>
            <person name="Aslett M."/>
        </authorList>
    </citation>
    <scope>NUCLEOTIDE SEQUENCE [LARGE SCALE GENOMIC DNA]</scope>
    <source>
        <strain evidence="1">DB27</strain>
    </source>
</reference>
<organism evidence="1">
    <name type="scientific">Bacillus thuringiensis DB27</name>
    <dbReference type="NCBI Taxonomy" id="1431339"/>
    <lineage>
        <taxon>Bacteria</taxon>
        <taxon>Bacillati</taxon>
        <taxon>Bacillota</taxon>
        <taxon>Bacilli</taxon>
        <taxon>Bacillales</taxon>
        <taxon>Bacillaceae</taxon>
        <taxon>Bacillus</taxon>
        <taxon>Bacillus cereus group</taxon>
    </lineage>
</organism>
<name>W8ZB28_BACTU</name>
<sequence>MNRLVKYFGESSVLTTEKDSALLYAFKKLQKDDYYLHTRQLTIKHRNNFIEQDIIDMSNVNV</sequence>
<dbReference type="Proteomes" id="UP000030682">
    <property type="component" value="Unassembled WGS sequence"/>
</dbReference>
<reference evidence="1" key="1">
    <citation type="submission" date="2014-01" db="EMBL/GenBank/DDBJ databases">
        <title>Draft genome sequence of highly nematicidal Bacillus thuringiensis DB27.</title>
        <authorList>
            <person name="Iatsenko I."/>
            <person name="Pickard D."/>
            <person name="Corton C."/>
            <person name="Dougan G."/>
            <person name="Sommer R.J."/>
        </authorList>
    </citation>
    <scope>NUCLEOTIDE SEQUENCE [LARGE SCALE GENOMIC DNA]</scope>
    <source>
        <strain evidence="1">DB27</strain>
    </source>
</reference>
<dbReference type="HOGENOM" id="CLU_2894831_0_0_9"/>
<proteinExistence type="predicted"/>
<dbReference type="AlphaFoldDB" id="W8ZB28"/>
<protein>
    <submittedName>
        <fullName evidence="1">Uncharacterized protein</fullName>
    </submittedName>
</protein>
<evidence type="ECO:0000313" key="1">
    <source>
        <dbReference type="EMBL" id="CDN39665.1"/>
    </source>
</evidence>
<dbReference type="EMBL" id="HG810024">
    <property type="protein sequence ID" value="CDN39665.1"/>
    <property type="molecule type" value="Genomic_DNA"/>
</dbReference>
<gene>
    <name evidence="1" type="ORF">BTDB27_p000328</name>
</gene>